<name>A0A261ERD3_9BIFI</name>
<accession>A0A261ERD3</accession>
<reference evidence="1 2" key="1">
    <citation type="journal article" date="2017" name="BMC Genomics">
        <title>Comparative genomic and phylogenomic analyses of the Bifidobacteriaceae family.</title>
        <authorList>
            <person name="Lugli G.A."/>
            <person name="Milani C."/>
            <person name="Turroni F."/>
            <person name="Duranti S."/>
            <person name="Mancabelli L."/>
            <person name="Mangifesta M."/>
            <person name="Ferrario C."/>
            <person name="Modesto M."/>
            <person name="Mattarelli P."/>
            <person name="Jiri K."/>
            <person name="van Sinderen D."/>
            <person name="Ventura M."/>
        </authorList>
    </citation>
    <scope>NUCLEOTIDE SEQUENCE [LARGE SCALE GENOMIC DNA]</scope>
    <source>
        <strain evidence="1 2">DSM 24744</strain>
    </source>
</reference>
<dbReference type="Proteomes" id="UP000216454">
    <property type="component" value="Unassembled WGS sequence"/>
</dbReference>
<protein>
    <submittedName>
        <fullName evidence="1">Uncharacterized protein</fullName>
    </submittedName>
</protein>
<dbReference type="EMBL" id="MWWQ01000014">
    <property type="protein sequence ID" value="OZG49418.1"/>
    <property type="molecule type" value="Genomic_DNA"/>
</dbReference>
<evidence type="ECO:0000313" key="2">
    <source>
        <dbReference type="Proteomes" id="UP000216454"/>
    </source>
</evidence>
<keyword evidence="2" id="KW-1185">Reference proteome</keyword>
<sequence length="34" mass="3964">MTAIAFFAGMFSLFHRRGMMMMIALAVIIMIRFH</sequence>
<organism evidence="1 2">
    <name type="scientific">Pseudoscardovia suis</name>
    <dbReference type="NCBI Taxonomy" id="987063"/>
    <lineage>
        <taxon>Bacteria</taxon>
        <taxon>Bacillati</taxon>
        <taxon>Actinomycetota</taxon>
        <taxon>Actinomycetes</taxon>
        <taxon>Bifidobacteriales</taxon>
        <taxon>Bifidobacteriaceae</taxon>
        <taxon>Pseudoscardovia</taxon>
    </lineage>
</organism>
<proteinExistence type="predicted"/>
<evidence type="ECO:0000313" key="1">
    <source>
        <dbReference type="EMBL" id="OZG49418.1"/>
    </source>
</evidence>
<dbReference type="AlphaFoldDB" id="A0A261ERD3"/>
<gene>
    <name evidence="1" type="ORF">PSSU_1242</name>
</gene>
<comment type="caution">
    <text evidence="1">The sequence shown here is derived from an EMBL/GenBank/DDBJ whole genome shotgun (WGS) entry which is preliminary data.</text>
</comment>